<gene>
    <name evidence="1" type="ORF">MLD38_012112</name>
</gene>
<accession>A0ACB9R5E0</accession>
<protein>
    <submittedName>
        <fullName evidence="1">Uncharacterized protein</fullName>
    </submittedName>
</protein>
<dbReference type="Proteomes" id="UP001057402">
    <property type="component" value="Chromosome 4"/>
</dbReference>
<evidence type="ECO:0000313" key="2">
    <source>
        <dbReference type="Proteomes" id="UP001057402"/>
    </source>
</evidence>
<name>A0ACB9R5E0_9MYRT</name>
<reference evidence="2" key="1">
    <citation type="journal article" date="2023" name="Front. Plant Sci.">
        <title>Chromosomal-level genome assembly of Melastoma candidum provides insights into trichome evolution.</title>
        <authorList>
            <person name="Zhong Y."/>
            <person name="Wu W."/>
            <person name="Sun C."/>
            <person name="Zou P."/>
            <person name="Liu Y."/>
            <person name="Dai S."/>
            <person name="Zhou R."/>
        </authorList>
    </citation>
    <scope>NUCLEOTIDE SEQUENCE [LARGE SCALE GENOMIC DNA]</scope>
</reference>
<evidence type="ECO:0000313" key="1">
    <source>
        <dbReference type="EMBL" id="KAI4374069.1"/>
    </source>
</evidence>
<sequence>MDLIFEVENGYHFSLEVDLFDTVQEIKEKIEKYRGIPACDQTLMFDGEILQDEYAINNYNIVVGSHVKLVAELTPKRISLLVRSPRARAGCLFEVSVDDRVEHLKKLVATAESVHPNQLALLPSGSNVELQDHCSIRECGLELQPQIDVLIRPMPRATKQPPPLPPPSLTLGSSDNITVRVLPWEWKQKVVLGVDRSANVRSLRDELEKMQPSLGYGLPPEGYFFIHNQSCMEENQTFMWHGVEHGDTIEVFRGRIVEDSTPPVSKTTPRYRSY</sequence>
<dbReference type="EMBL" id="CM042883">
    <property type="protein sequence ID" value="KAI4374069.1"/>
    <property type="molecule type" value="Genomic_DNA"/>
</dbReference>
<keyword evidence="2" id="KW-1185">Reference proteome</keyword>
<comment type="caution">
    <text evidence="1">The sequence shown here is derived from an EMBL/GenBank/DDBJ whole genome shotgun (WGS) entry which is preliminary data.</text>
</comment>
<proteinExistence type="predicted"/>
<organism evidence="1 2">
    <name type="scientific">Melastoma candidum</name>
    <dbReference type="NCBI Taxonomy" id="119954"/>
    <lineage>
        <taxon>Eukaryota</taxon>
        <taxon>Viridiplantae</taxon>
        <taxon>Streptophyta</taxon>
        <taxon>Embryophyta</taxon>
        <taxon>Tracheophyta</taxon>
        <taxon>Spermatophyta</taxon>
        <taxon>Magnoliopsida</taxon>
        <taxon>eudicotyledons</taxon>
        <taxon>Gunneridae</taxon>
        <taxon>Pentapetalae</taxon>
        <taxon>rosids</taxon>
        <taxon>malvids</taxon>
        <taxon>Myrtales</taxon>
        <taxon>Melastomataceae</taxon>
        <taxon>Melastomatoideae</taxon>
        <taxon>Melastomateae</taxon>
        <taxon>Melastoma</taxon>
    </lineage>
</organism>